<comment type="function">
    <text evidence="1">Involved in DNA recombination.</text>
</comment>
<evidence type="ECO:0000256" key="2">
    <source>
        <dbReference type="ARBA" id="ARBA00009840"/>
    </source>
</evidence>
<name>A0ABW1PNS8_9FLAO</name>
<comment type="caution">
    <text evidence="7">The sequence shown here is derived from an EMBL/GenBank/DDBJ whole genome shotgun (WGS) entry which is preliminary data.</text>
</comment>
<keyword evidence="3 5" id="KW-0175">Coiled coil</keyword>
<evidence type="ECO:0000256" key="5">
    <source>
        <dbReference type="SAM" id="Coils"/>
    </source>
</evidence>
<gene>
    <name evidence="7" type="primary">rmuC</name>
    <name evidence="7" type="ORF">ACFPVY_08095</name>
</gene>
<keyword evidence="8" id="KW-1185">Reference proteome</keyword>
<sequence length="454" mass="52352">MNETVLTAITFCIALFIGIFIGKLLFSSKSNSEKAGLEERINGLIYQLEQFKLQQQQERLSFEKQLQQVSSDRENIRIEKESLAIQLSKKETDFENLWERNKEQKQEVEQLQEKFTKEFENLANKILEEKSNKFTEQNKENLKSILSPLQDKIHLFEKKVEDTHKESIDYHAALRQQILGLQVMNEQMSKETINLTKALKGDSKMQGNWGELVLERVLEKSGLEKGREYEVQQSFTNDEGSRVFPDVVINLPDGKKMVVDSKVSLVSYERYVNEEDNPLRLVHLKEHVNSIKRHVEQLGDKNYHDLYQIESPDFVLLFIPIEPAFAIALNEDAFLYNKAFEKNIVIVTPSTLLATLRTIDSMWANQKQQENAYEIARQAGALYDKFEGFVNDLVKIGKKMDEAKSEYGNAMNKLFDGKGNLINSVEKLKKMGAKAKKALPENILKRADSEESDD</sequence>
<organism evidence="7 8">
    <name type="scientific">Flavobacterium qiangtangense</name>
    <dbReference type="NCBI Taxonomy" id="1442595"/>
    <lineage>
        <taxon>Bacteria</taxon>
        <taxon>Pseudomonadati</taxon>
        <taxon>Bacteroidota</taxon>
        <taxon>Flavobacteriia</taxon>
        <taxon>Flavobacteriales</taxon>
        <taxon>Flavobacteriaceae</taxon>
        <taxon>Flavobacterium</taxon>
    </lineage>
</organism>
<keyword evidence="4" id="KW-0233">DNA recombination</keyword>
<proteinExistence type="inferred from homology"/>
<protein>
    <submittedName>
        <fullName evidence="7">DNA recombination protein RmuC</fullName>
    </submittedName>
</protein>
<dbReference type="Pfam" id="PF02646">
    <property type="entry name" value="RmuC"/>
    <property type="match status" value="1"/>
</dbReference>
<evidence type="ECO:0000256" key="3">
    <source>
        <dbReference type="ARBA" id="ARBA00023054"/>
    </source>
</evidence>
<evidence type="ECO:0000256" key="1">
    <source>
        <dbReference type="ARBA" id="ARBA00003416"/>
    </source>
</evidence>
<keyword evidence="6" id="KW-0472">Membrane</keyword>
<feature type="coiled-coil region" evidence="5">
    <location>
        <begin position="94"/>
        <end position="125"/>
    </location>
</feature>
<accession>A0ABW1PNS8</accession>
<comment type="similarity">
    <text evidence="2">Belongs to the RmuC family.</text>
</comment>
<evidence type="ECO:0000313" key="7">
    <source>
        <dbReference type="EMBL" id="MFC6096605.1"/>
    </source>
</evidence>
<evidence type="ECO:0000313" key="8">
    <source>
        <dbReference type="Proteomes" id="UP001596287"/>
    </source>
</evidence>
<dbReference type="Proteomes" id="UP001596287">
    <property type="component" value="Unassembled WGS sequence"/>
</dbReference>
<evidence type="ECO:0000256" key="6">
    <source>
        <dbReference type="SAM" id="Phobius"/>
    </source>
</evidence>
<dbReference type="EMBL" id="JBHSQB010000007">
    <property type="protein sequence ID" value="MFC6096605.1"/>
    <property type="molecule type" value="Genomic_DNA"/>
</dbReference>
<keyword evidence="6" id="KW-1133">Transmembrane helix</keyword>
<keyword evidence="6" id="KW-0812">Transmembrane</keyword>
<feature type="transmembrane region" description="Helical" evidence="6">
    <location>
        <begin position="6"/>
        <end position="26"/>
    </location>
</feature>
<dbReference type="InterPro" id="IPR003798">
    <property type="entry name" value="DNA_recombination_RmuC"/>
</dbReference>
<evidence type="ECO:0000256" key="4">
    <source>
        <dbReference type="ARBA" id="ARBA00023172"/>
    </source>
</evidence>
<dbReference type="RefSeq" id="WP_379791462.1">
    <property type="nucleotide sequence ID" value="NZ_JBHSQB010000007.1"/>
</dbReference>
<dbReference type="PANTHER" id="PTHR30563">
    <property type="entry name" value="DNA RECOMBINATION PROTEIN RMUC"/>
    <property type="match status" value="1"/>
</dbReference>
<dbReference type="PANTHER" id="PTHR30563:SF0">
    <property type="entry name" value="DNA RECOMBINATION PROTEIN RMUC"/>
    <property type="match status" value="1"/>
</dbReference>
<reference evidence="8" key="1">
    <citation type="journal article" date="2019" name="Int. J. Syst. Evol. Microbiol.">
        <title>The Global Catalogue of Microorganisms (GCM) 10K type strain sequencing project: providing services to taxonomists for standard genome sequencing and annotation.</title>
        <authorList>
            <consortium name="The Broad Institute Genomics Platform"/>
            <consortium name="The Broad Institute Genome Sequencing Center for Infectious Disease"/>
            <person name="Wu L."/>
            <person name="Ma J."/>
        </authorList>
    </citation>
    <scope>NUCLEOTIDE SEQUENCE [LARGE SCALE GENOMIC DNA]</scope>
    <source>
        <strain evidence="8">CCUG 49679</strain>
    </source>
</reference>